<protein>
    <recommendedName>
        <fullName evidence="6">2-oxoadipate dioxygenase/decarboxylase</fullName>
        <ecNumber evidence="6">1.13.11.93</ecNumber>
    </recommendedName>
    <alternativeName>
        <fullName evidence="7">2-hydroxyglutarate synthase</fullName>
    </alternativeName>
</protein>
<evidence type="ECO:0000256" key="7">
    <source>
        <dbReference type="ARBA" id="ARBA00035045"/>
    </source>
</evidence>
<evidence type="ECO:0000256" key="5">
    <source>
        <dbReference type="ARBA" id="ARBA00035013"/>
    </source>
</evidence>
<evidence type="ECO:0000256" key="4">
    <source>
        <dbReference type="ARBA" id="ARBA00023004"/>
    </source>
</evidence>
<dbReference type="EC" id="1.13.11.93" evidence="6"/>
<dbReference type="EMBL" id="ML742043">
    <property type="protein sequence ID" value="KAE8153086.1"/>
    <property type="molecule type" value="Genomic_DNA"/>
</dbReference>
<comment type="similarity">
    <text evidence="5">Belongs to the 2-oxoadipate dioxygenase/decarboxylase family.</text>
</comment>
<keyword evidence="4" id="KW-0408">Iron</keyword>
<dbReference type="Proteomes" id="UP000325780">
    <property type="component" value="Unassembled WGS sequence"/>
</dbReference>
<keyword evidence="2" id="KW-0223">Dioxygenase</keyword>
<keyword evidence="3" id="KW-0560">Oxidoreductase</keyword>
<evidence type="ECO:0000313" key="8">
    <source>
        <dbReference type="EMBL" id="KAE8153086.1"/>
    </source>
</evidence>
<dbReference type="OrthoDB" id="8300246at2759"/>
<sequence length="196" mass="21918">MAVKSRIEGRPLRKCPVLLRQTSFLALEETIQFRVDSVPGEDYSVTGRHKARFGEIKERGAAVTPKARELYDHLLAVCMTRTIGVDPKEVDAIVGDVLRQYPDDWRELRQQGLIDCEFRCIKRKGIDSLPRKGTPSLLEQLTAEGFVEATPVTYEDFLPSSAAGIFQSNLRAECQVETGLNLQHGNADPKGFERAS</sequence>
<evidence type="ECO:0000313" key="9">
    <source>
        <dbReference type="Proteomes" id="UP000325780"/>
    </source>
</evidence>
<name>A0A5N6U3B6_ASPAV</name>
<evidence type="ECO:0000256" key="1">
    <source>
        <dbReference type="ARBA" id="ARBA00001954"/>
    </source>
</evidence>
<dbReference type="GO" id="GO:0051213">
    <property type="term" value="F:dioxygenase activity"/>
    <property type="evidence" value="ECO:0007669"/>
    <property type="project" value="UniProtKB-KW"/>
</dbReference>
<evidence type="ECO:0000256" key="6">
    <source>
        <dbReference type="ARBA" id="ARBA00035023"/>
    </source>
</evidence>
<keyword evidence="9" id="KW-1185">Reference proteome</keyword>
<evidence type="ECO:0000256" key="2">
    <source>
        <dbReference type="ARBA" id="ARBA00022964"/>
    </source>
</evidence>
<dbReference type="Gene3D" id="3.10.180.80">
    <property type="entry name" value="Uncharacterised protein PF07063, DUF1338"/>
    <property type="match status" value="1"/>
</dbReference>
<gene>
    <name evidence="8" type="ORF">BDV25DRAFT_137156</name>
</gene>
<proteinExistence type="inferred from homology"/>
<dbReference type="SMART" id="SM01150">
    <property type="entry name" value="DUF1338"/>
    <property type="match status" value="1"/>
</dbReference>
<dbReference type="PANTHER" id="PTHR39479:SF2">
    <property type="entry name" value="2-OXOADIPATE DIOXYGENASE_DECARBOXYLASE"/>
    <property type="match status" value="1"/>
</dbReference>
<dbReference type="AlphaFoldDB" id="A0A5N6U3B6"/>
<reference evidence="8 9" key="1">
    <citation type="submission" date="2019-04" db="EMBL/GenBank/DDBJ databases">
        <title>Friends and foes A comparative genomics study of 23 Aspergillus species from section Flavi.</title>
        <authorList>
            <consortium name="DOE Joint Genome Institute"/>
            <person name="Kjaerbolling I."/>
            <person name="Vesth T."/>
            <person name="Frisvad J.C."/>
            <person name="Nybo J.L."/>
            <person name="Theobald S."/>
            <person name="Kildgaard S."/>
            <person name="Isbrandt T."/>
            <person name="Kuo A."/>
            <person name="Sato A."/>
            <person name="Lyhne E.K."/>
            <person name="Kogle M.E."/>
            <person name="Wiebenga A."/>
            <person name="Kun R.S."/>
            <person name="Lubbers R.J."/>
            <person name="Makela M.R."/>
            <person name="Barry K."/>
            <person name="Chovatia M."/>
            <person name="Clum A."/>
            <person name="Daum C."/>
            <person name="Haridas S."/>
            <person name="He G."/>
            <person name="LaButti K."/>
            <person name="Lipzen A."/>
            <person name="Mondo S."/>
            <person name="Riley R."/>
            <person name="Salamov A."/>
            <person name="Simmons B.A."/>
            <person name="Magnuson J.K."/>
            <person name="Henrissat B."/>
            <person name="Mortensen U.H."/>
            <person name="Larsen T.O."/>
            <person name="Devries R.P."/>
            <person name="Grigoriev I.V."/>
            <person name="Machida M."/>
            <person name="Baker S.E."/>
            <person name="Andersen M.R."/>
        </authorList>
    </citation>
    <scope>NUCLEOTIDE SEQUENCE [LARGE SCALE GENOMIC DNA]</scope>
    <source>
        <strain evidence="8 9">IBT 18842</strain>
    </source>
</reference>
<accession>A0A5N6U3B6</accession>
<organism evidence="8 9">
    <name type="scientific">Aspergillus avenaceus</name>
    <dbReference type="NCBI Taxonomy" id="36643"/>
    <lineage>
        <taxon>Eukaryota</taxon>
        <taxon>Fungi</taxon>
        <taxon>Dikarya</taxon>
        <taxon>Ascomycota</taxon>
        <taxon>Pezizomycotina</taxon>
        <taxon>Eurotiomycetes</taxon>
        <taxon>Eurotiomycetidae</taxon>
        <taxon>Eurotiales</taxon>
        <taxon>Aspergillaceae</taxon>
        <taxon>Aspergillus</taxon>
        <taxon>Aspergillus subgen. Circumdati</taxon>
    </lineage>
</organism>
<comment type="cofactor">
    <cofactor evidence="1">
        <name>Fe(2+)</name>
        <dbReference type="ChEBI" id="CHEBI:29033"/>
    </cofactor>
</comment>
<dbReference type="InterPro" id="IPR009770">
    <property type="entry name" value="HGLS"/>
</dbReference>
<evidence type="ECO:0000256" key="3">
    <source>
        <dbReference type="ARBA" id="ARBA00023002"/>
    </source>
</evidence>
<dbReference type="PANTHER" id="PTHR39479">
    <property type="match status" value="1"/>
</dbReference>
<dbReference type="Pfam" id="PF07063">
    <property type="entry name" value="HGLS"/>
    <property type="match status" value="1"/>
</dbReference>